<dbReference type="Gene3D" id="3.30.420.10">
    <property type="entry name" value="Ribonuclease H-like superfamily/Ribonuclease H"/>
    <property type="match status" value="1"/>
</dbReference>
<dbReference type="AlphaFoldDB" id="A0ABD3M1Q4"/>
<protein>
    <recommendedName>
        <fullName evidence="3">Tc1-like transposase DDE domain-containing protein</fullName>
    </recommendedName>
</protein>
<organism evidence="1 2">
    <name type="scientific">Discostella pseudostelligera</name>
    <dbReference type="NCBI Taxonomy" id="259834"/>
    <lineage>
        <taxon>Eukaryota</taxon>
        <taxon>Sar</taxon>
        <taxon>Stramenopiles</taxon>
        <taxon>Ochrophyta</taxon>
        <taxon>Bacillariophyta</taxon>
        <taxon>Coscinodiscophyceae</taxon>
        <taxon>Thalassiosirophycidae</taxon>
        <taxon>Stephanodiscales</taxon>
        <taxon>Stephanodiscaceae</taxon>
        <taxon>Discostella</taxon>
    </lineage>
</organism>
<dbReference type="Proteomes" id="UP001530293">
    <property type="component" value="Unassembled WGS sequence"/>
</dbReference>
<evidence type="ECO:0000313" key="1">
    <source>
        <dbReference type="EMBL" id="KAL3756758.1"/>
    </source>
</evidence>
<dbReference type="EMBL" id="JALLBG020000293">
    <property type="protein sequence ID" value="KAL3756758.1"/>
    <property type="molecule type" value="Genomic_DNA"/>
</dbReference>
<accession>A0ABD3M1Q4</accession>
<gene>
    <name evidence="1" type="ORF">ACHAWU_003508</name>
</gene>
<comment type="caution">
    <text evidence="1">The sequence shown here is derived from an EMBL/GenBank/DDBJ whole genome shotgun (WGS) entry which is preliminary data.</text>
</comment>
<dbReference type="InterPro" id="IPR036397">
    <property type="entry name" value="RNaseH_sf"/>
</dbReference>
<name>A0ABD3M1Q4_9STRA</name>
<sequence length="362" mass="42469">MVNNLPPHRRLRQPLGTFQLGGNPYPQEVREEVITQYVLGIPLQSPDLDALRAVYAYPSLQTCMRYIKQYHELGHWDNKIATGNHQAEREVLGQPLVRLALYRLVHPEAPISHVQAFLFNMDPTAPPYYTASIHRAEKLLDLRRKKSSTTCERAYWPINLHKRDMFWDWDYPFGRANVHTRDMIDVDESGMKIEASNHKFGKAVSFHRCHIDGAYNRDRKLNLIMAVSADPIYDMEWHEHWEQEEGGTNLYRMYTFFERIMEQLAVDRPGRSFCFTMDNLNVHHHPMLLNLITSRGHQYLFRAPYWSVDGPIEYVFNTIHTHLLMHFRNIEDLNALGTLLDAIIPQLNGFLKYFLHVGFPNN</sequence>
<keyword evidence="2" id="KW-1185">Reference proteome</keyword>
<reference evidence="1 2" key="1">
    <citation type="submission" date="2024-10" db="EMBL/GenBank/DDBJ databases">
        <title>Updated reference genomes for cyclostephanoid diatoms.</title>
        <authorList>
            <person name="Roberts W.R."/>
            <person name="Alverson A.J."/>
        </authorList>
    </citation>
    <scope>NUCLEOTIDE SEQUENCE [LARGE SCALE GENOMIC DNA]</scope>
    <source>
        <strain evidence="1 2">AJA232-27</strain>
    </source>
</reference>
<evidence type="ECO:0008006" key="3">
    <source>
        <dbReference type="Google" id="ProtNLM"/>
    </source>
</evidence>
<proteinExistence type="predicted"/>
<evidence type="ECO:0000313" key="2">
    <source>
        <dbReference type="Proteomes" id="UP001530293"/>
    </source>
</evidence>